<keyword evidence="2" id="KW-0812">Transmembrane</keyword>
<dbReference type="PATRIC" id="fig|1359167.3.peg.545"/>
<evidence type="ECO:0000256" key="1">
    <source>
        <dbReference type="SAM" id="MobiDB-lite"/>
    </source>
</evidence>
<evidence type="ECO:0000313" key="4">
    <source>
        <dbReference type="Proteomes" id="UP000033546"/>
    </source>
</evidence>
<keyword evidence="2" id="KW-0472">Membrane</keyword>
<proteinExistence type="predicted"/>
<accession>A0A0F3NC69</accession>
<dbReference type="Proteomes" id="UP000033546">
    <property type="component" value="Unassembled WGS sequence"/>
</dbReference>
<dbReference type="EMBL" id="LANU01000002">
    <property type="protein sequence ID" value="KJV65615.1"/>
    <property type="molecule type" value="Genomic_DNA"/>
</dbReference>
<feature type="transmembrane region" description="Helical" evidence="2">
    <location>
        <begin position="21"/>
        <end position="43"/>
    </location>
</feature>
<name>A0A0F3NC69_9RICK</name>
<organism evidence="3 4">
    <name type="scientific">Ehrlichia cf. muris str. EmCRT</name>
    <dbReference type="NCBI Taxonomy" id="1359167"/>
    <lineage>
        <taxon>Bacteria</taxon>
        <taxon>Pseudomonadati</taxon>
        <taxon>Pseudomonadota</taxon>
        <taxon>Alphaproteobacteria</taxon>
        <taxon>Rickettsiales</taxon>
        <taxon>Anaplasmataceae</taxon>
        <taxon>Ehrlichia</taxon>
    </lineage>
</organism>
<gene>
    <name evidence="3" type="ORF">EMUCRT_0560</name>
</gene>
<feature type="region of interest" description="Disordered" evidence="1">
    <location>
        <begin position="1"/>
        <end position="20"/>
    </location>
</feature>
<reference evidence="3 4" key="1">
    <citation type="submission" date="2015-02" db="EMBL/GenBank/DDBJ databases">
        <title>Genome Sequencing of Rickettsiales.</title>
        <authorList>
            <person name="Daugherty S.C."/>
            <person name="Su Q."/>
            <person name="Abolude K."/>
            <person name="Beier-Sexton M."/>
            <person name="Carlyon J.A."/>
            <person name="Carter R."/>
            <person name="Day N.P."/>
            <person name="Dumler S.J."/>
            <person name="Dyachenko V."/>
            <person name="Godinez A."/>
            <person name="Kurtti T.J."/>
            <person name="Lichay M."/>
            <person name="Mullins K.E."/>
            <person name="Ott S."/>
            <person name="Pappas-Brown V."/>
            <person name="Paris D.H."/>
            <person name="Patel P."/>
            <person name="Richards A.L."/>
            <person name="Sadzewicz L."/>
            <person name="Sears K."/>
            <person name="Seidman D."/>
            <person name="Sengamalay N."/>
            <person name="Stenos J."/>
            <person name="Tallon L.J."/>
            <person name="Vincent G."/>
            <person name="Fraser C.M."/>
            <person name="Munderloh U."/>
            <person name="Dunning-Hotopp J.C."/>
        </authorList>
    </citation>
    <scope>NUCLEOTIDE SEQUENCE [LARGE SCALE GENOMIC DNA]</scope>
    <source>
        <strain evidence="3 4">EmCRT</strain>
    </source>
</reference>
<sequence length="144" mass="15591">MFKSKENLNCKGTPESGPSTNVTKSLCSFLMLLLPLTLLLVLFNFLYGVIATVCSIPMLLIALILLPFTKCCLPTANQLYSEGNLDHNSSLTDSDSCCSTASTEYSFAANQEEIQEEEDAVLNSTDMLRCTTSHPLGTNALIGL</sequence>
<comment type="caution">
    <text evidence="3">The sequence shown here is derived from an EMBL/GenBank/DDBJ whole genome shotgun (WGS) entry which is preliminary data.</text>
</comment>
<evidence type="ECO:0000313" key="3">
    <source>
        <dbReference type="EMBL" id="KJV65615.1"/>
    </source>
</evidence>
<evidence type="ECO:0000256" key="2">
    <source>
        <dbReference type="SAM" id="Phobius"/>
    </source>
</evidence>
<dbReference type="AlphaFoldDB" id="A0A0F3NC69"/>
<feature type="transmembrane region" description="Helical" evidence="2">
    <location>
        <begin position="49"/>
        <end position="68"/>
    </location>
</feature>
<protein>
    <submittedName>
        <fullName evidence="3">Uncharacterized protein</fullName>
    </submittedName>
</protein>
<keyword evidence="2" id="KW-1133">Transmembrane helix</keyword>